<evidence type="ECO:0008006" key="4">
    <source>
        <dbReference type="Google" id="ProtNLM"/>
    </source>
</evidence>
<dbReference type="PANTHER" id="PTHR34144">
    <property type="entry name" value="CHROMOSOME 8, WHOLE GENOME SHOTGUN SEQUENCE"/>
    <property type="match status" value="1"/>
</dbReference>
<gene>
    <name evidence="2" type="ORF">LTR25_010244</name>
</gene>
<organism evidence="2 3">
    <name type="scientific">Vermiconidia calcicola</name>
    <dbReference type="NCBI Taxonomy" id="1690605"/>
    <lineage>
        <taxon>Eukaryota</taxon>
        <taxon>Fungi</taxon>
        <taxon>Dikarya</taxon>
        <taxon>Ascomycota</taxon>
        <taxon>Pezizomycotina</taxon>
        <taxon>Dothideomycetes</taxon>
        <taxon>Dothideomycetidae</taxon>
        <taxon>Mycosphaerellales</taxon>
        <taxon>Extremaceae</taxon>
        <taxon>Vermiconidia</taxon>
    </lineage>
</organism>
<keyword evidence="1" id="KW-0812">Transmembrane</keyword>
<reference evidence="2 3" key="1">
    <citation type="submission" date="2023-06" db="EMBL/GenBank/DDBJ databases">
        <title>Black Yeasts Isolated from many extreme environments.</title>
        <authorList>
            <person name="Coleine C."/>
            <person name="Stajich J.E."/>
            <person name="Selbmann L."/>
        </authorList>
    </citation>
    <scope>NUCLEOTIDE SEQUENCE [LARGE SCALE GENOMIC DNA]</scope>
    <source>
        <strain evidence="2 3">CCFEE 5887</strain>
    </source>
</reference>
<dbReference type="Pfam" id="PF11735">
    <property type="entry name" value="CAP59_mtransfer"/>
    <property type="match status" value="1"/>
</dbReference>
<sequence length="466" mass="52472">MGRSLAYQLSPHALRHATSANGERERQHVPLYNSLPAMLLRAYRRTRKRRLIHALLYLTLAALTYDLLTILKHYRTFSRTLLSHTYSDVSDLPSPVQNQKIFIVAQFWTNAAVIHDRWGQALIDLVGVLGKENVYVSIYESGSLDNTKDILRVLEGVLAENNIARTIILDPTTHADEVDAGPLDDQGNPRPGWIQTTTVGVGKEMRRIPYLARLRNKSLEPLFNLKSQSPTQTFDKILFLNDVVFRPSDVLSLLATNQGSYSAACALDFHYPPAYYDTFALRDSDGYGTLTTTFPYFRSQVSRESLLSGHAAKVQSCWNGMIAIDAGPFYEGLQFRALSDSLASKHLEASECCLIHTDMTAMKLGGNGVYVNPAVRVGYTIRAYNLTHDGPERTFVSGTQYVKGVWANRVLRNVVPTVSKIMKEVGRKVERWKKEGANSLEKREETGELCIIDEQHILIWNGWKHV</sequence>
<keyword evidence="1" id="KW-1133">Transmembrane helix</keyword>
<proteinExistence type="predicted"/>
<keyword evidence="1" id="KW-0472">Membrane</keyword>
<dbReference type="EMBL" id="JAXLQG010000025">
    <property type="protein sequence ID" value="KAK5528631.1"/>
    <property type="molecule type" value="Genomic_DNA"/>
</dbReference>
<evidence type="ECO:0000313" key="3">
    <source>
        <dbReference type="Proteomes" id="UP001345827"/>
    </source>
</evidence>
<dbReference type="Proteomes" id="UP001345827">
    <property type="component" value="Unassembled WGS sequence"/>
</dbReference>
<evidence type="ECO:0000313" key="2">
    <source>
        <dbReference type="EMBL" id="KAK5528631.1"/>
    </source>
</evidence>
<name>A0AAV9PT03_9PEZI</name>
<dbReference type="PANTHER" id="PTHR34144:SF7">
    <property type="entry name" value="EXPORT PROTEIN (CAP59), PUTATIVE (AFU_ORTHOLOGUE AFUA_7G05020)-RELATED"/>
    <property type="match status" value="1"/>
</dbReference>
<comment type="caution">
    <text evidence="2">The sequence shown here is derived from an EMBL/GenBank/DDBJ whole genome shotgun (WGS) entry which is preliminary data.</text>
</comment>
<protein>
    <recommendedName>
        <fullName evidence="4">Polysaccharide export protein</fullName>
    </recommendedName>
</protein>
<dbReference type="InterPro" id="IPR021047">
    <property type="entry name" value="Mannosyltransferase_CMT1"/>
</dbReference>
<accession>A0AAV9PT03</accession>
<keyword evidence="3" id="KW-1185">Reference proteome</keyword>
<dbReference type="AlphaFoldDB" id="A0AAV9PT03"/>
<evidence type="ECO:0000256" key="1">
    <source>
        <dbReference type="SAM" id="Phobius"/>
    </source>
</evidence>
<feature type="transmembrane region" description="Helical" evidence="1">
    <location>
        <begin position="51"/>
        <end position="71"/>
    </location>
</feature>